<evidence type="ECO:0008006" key="6">
    <source>
        <dbReference type="Google" id="ProtNLM"/>
    </source>
</evidence>
<evidence type="ECO:0000256" key="1">
    <source>
        <dbReference type="SAM" id="Coils"/>
    </source>
</evidence>
<evidence type="ECO:0000313" key="3">
    <source>
        <dbReference type="EMBL" id="KAF4029435.1"/>
    </source>
</evidence>
<name>A0A833WDD9_PHYIN</name>
<protein>
    <recommendedName>
        <fullName evidence="6">BZIP domain-containing protein</fullName>
    </recommendedName>
</protein>
<dbReference type="EMBL" id="WSZM01000815">
    <property type="protein sequence ID" value="KAF4029435.1"/>
    <property type="molecule type" value="Genomic_DNA"/>
</dbReference>
<evidence type="ECO:0000313" key="5">
    <source>
        <dbReference type="Proteomes" id="UP000602510"/>
    </source>
</evidence>
<gene>
    <name evidence="3" type="ORF">GN244_ATG18828</name>
    <name evidence="4" type="ORF">GN958_ATG12229</name>
</gene>
<keyword evidence="5" id="KW-1185">Reference proteome</keyword>
<reference evidence="3" key="1">
    <citation type="submission" date="2020-04" db="EMBL/GenBank/DDBJ databases">
        <title>Hybrid Assembly of Korean Phytophthora infestans isolates.</title>
        <authorList>
            <person name="Prokchorchik M."/>
            <person name="Lee Y."/>
            <person name="Seo J."/>
            <person name="Cho J.-H."/>
            <person name="Park Y.-E."/>
            <person name="Jang D.-C."/>
            <person name="Im J.-S."/>
            <person name="Choi J.-G."/>
            <person name="Park H.-J."/>
            <person name="Lee G.-B."/>
            <person name="Lee Y.-G."/>
            <person name="Hong S.-Y."/>
            <person name="Cho K."/>
            <person name="Sohn K.H."/>
        </authorList>
    </citation>
    <scope>NUCLEOTIDE SEQUENCE</scope>
    <source>
        <strain evidence="3">KR_1_A1</strain>
        <strain evidence="4">KR_2_A2</strain>
    </source>
</reference>
<accession>A0A833WDD9</accession>
<comment type="caution">
    <text evidence="3">The sequence shown here is derived from an EMBL/GenBank/DDBJ whole genome shotgun (WGS) entry which is preliminary data.</text>
</comment>
<organism evidence="3 5">
    <name type="scientific">Phytophthora infestans</name>
    <name type="common">Potato late blight agent</name>
    <name type="synonym">Botrytis infestans</name>
    <dbReference type="NCBI Taxonomy" id="4787"/>
    <lineage>
        <taxon>Eukaryota</taxon>
        <taxon>Sar</taxon>
        <taxon>Stramenopiles</taxon>
        <taxon>Oomycota</taxon>
        <taxon>Peronosporomycetes</taxon>
        <taxon>Peronosporales</taxon>
        <taxon>Peronosporaceae</taxon>
        <taxon>Phytophthora</taxon>
    </lineage>
</organism>
<dbReference type="EMBL" id="JAACNO010001664">
    <property type="protein sequence ID" value="KAF4138581.1"/>
    <property type="molecule type" value="Genomic_DNA"/>
</dbReference>
<dbReference type="Proteomes" id="UP000704712">
    <property type="component" value="Unassembled WGS sequence"/>
</dbReference>
<proteinExistence type="predicted"/>
<feature type="region of interest" description="Disordered" evidence="2">
    <location>
        <begin position="76"/>
        <end position="111"/>
    </location>
</feature>
<evidence type="ECO:0000313" key="4">
    <source>
        <dbReference type="EMBL" id="KAF4138581.1"/>
    </source>
</evidence>
<dbReference type="Proteomes" id="UP000602510">
    <property type="component" value="Unassembled WGS sequence"/>
</dbReference>
<evidence type="ECO:0000256" key="2">
    <source>
        <dbReference type="SAM" id="MobiDB-lite"/>
    </source>
</evidence>
<sequence length="224" mass="26366">MDRSVFCLPNSHFLSDSVIGSLTTHHTSPLSLQVRKVSSRFNNTSSSLAWKPHEQLHSAGWESMEDGENVSLLDRAQEPTEENDGSSLRQEDVKETAFPTDKENVREERRRKKRCEIQRRYRKRQAEHTSKLVTQVHRLRNDIKELQQKRGSMRAIVIVNRDVWNIALAYYARLRRVNNQDTSSSLKRRWHRMWLLMAGLGQTGWRRAGPFFSGSMMYKWIRRV</sequence>
<dbReference type="AlphaFoldDB" id="A0A833WDD9"/>
<feature type="coiled-coil region" evidence="1">
    <location>
        <begin position="129"/>
        <end position="156"/>
    </location>
</feature>
<feature type="compositionally biased region" description="Basic and acidic residues" evidence="2">
    <location>
        <begin position="89"/>
        <end position="108"/>
    </location>
</feature>
<keyword evidence="1" id="KW-0175">Coiled coil</keyword>